<dbReference type="InterPro" id="IPR002645">
    <property type="entry name" value="STAS_dom"/>
</dbReference>
<accession>A0A927PN08</accession>
<gene>
    <name evidence="2" type="ORF">HT102_11335</name>
</gene>
<organism evidence="2 3">
    <name type="scientific">Lolliginicoccus lacisalsi</name>
    <dbReference type="NCBI Taxonomy" id="2742202"/>
    <lineage>
        <taxon>Bacteria</taxon>
        <taxon>Bacillati</taxon>
        <taxon>Actinomycetota</taxon>
        <taxon>Actinomycetes</taxon>
        <taxon>Mycobacteriales</taxon>
        <taxon>Hoyosellaceae</taxon>
        <taxon>Lolliginicoccus</taxon>
    </lineage>
</organism>
<name>A0A927PN08_9ACTN</name>
<proteinExistence type="predicted"/>
<dbReference type="EMBL" id="JACYWE010000006">
    <property type="protein sequence ID" value="MBD8507081.1"/>
    <property type="molecule type" value="Genomic_DNA"/>
</dbReference>
<dbReference type="AlphaFoldDB" id="A0A927PN08"/>
<comment type="caution">
    <text evidence="2">The sequence shown here is derived from an EMBL/GenBank/DDBJ whole genome shotgun (WGS) entry which is preliminary data.</text>
</comment>
<evidence type="ECO:0000313" key="2">
    <source>
        <dbReference type="EMBL" id="MBD8507081.1"/>
    </source>
</evidence>
<dbReference type="Proteomes" id="UP000642993">
    <property type="component" value="Unassembled WGS sequence"/>
</dbReference>
<evidence type="ECO:0000259" key="1">
    <source>
        <dbReference type="PROSITE" id="PS50801"/>
    </source>
</evidence>
<keyword evidence="3" id="KW-1185">Reference proteome</keyword>
<protein>
    <recommendedName>
        <fullName evidence="1">STAS domain-containing protein</fullName>
    </recommendedName>
</protein>
<dbReference type="PROSITE" id="PS50801">
    <property type="entry name" value="STAS"/>
    <property type="match status" value="1"/>
</dbReference>
<feature type="domain" description="STAS" evidence="1">
    <location>
        <begin position="20"/>
        <end position="91"/>
    </location>
</feature>
<dbReference type="RefSeq" id="WP_192039533.1">
    <property type="nucleotide sequence ID" value="NZ_JACYWE010000006.1"/>
</dbReference>
<dbReference type="Pfam" id="PF01740">
    <property type="entry name" value="STAS"/>
    <property type="match status" value="1"/>
</dbReference>
<evidence type="ECO:0000313" key="3">
    <source>
        <dbReference type="Proteomes" id="UP000642993"/>
    </source>
</evidence>
<reference evidence="2" key="1">
    <citation type="submission" date="2020-09" db="EMBL/GenBank/DDBJ databases">
        <title>Hoyosella lacisalsi sp. nov., a halotolerant actinobacterium isolated from soil of Lake Gudzhirganskoe.</title>
        <authorList>
            <person name="Yang Q."/>
            <person name="Guo P.Y."/>
            <person name="Liu S.W."/>
            <person name="Li F.N."/>
            <person name="Sun C.H."/>
        </authorList>
    </citation>
    <scope>NUCLEOTIDE SEQUENCE</scope>
    <source>
        <strain evidence="2">G463</strain>
    </source>
</reference>
<sequence>MIASPNVAISIENLCDEIDVVRIAGELDALALPRLFTVLGNLDDPDQVIIDVRKVHFVSRTGMSALADVASLSTLTGASIAIIAPANVREVLAARDNAPLACGSLRAACLLLAAGPAQPALRLVPSAS</sequence>
<dbReference type="Gene3D" id="3.30.750.24">
    <property type="entry name" value="STAS domain"/>
    <property type="match status" value="1"/>
</dbReference>
<dbReference type="InterPro" id="IPR036513">
    <property type="entry name" value="STAS_dom_sf"/>
</dbReference>
<dbReference type="SUPFAM" id="SSF52091">
    <property type="entry name" value="SpoIIaa-like"/>
    <property type="match status" value="1"/>
</dbReference>